<evidence type="ECO:0008006" key="3">
    <source>
        <dbReference type="Google" id="ProtNLM"/>
    </source>
</evidence>
<dbReference type="Proteomes" id="UP000195106">
    <property type="component" value="Unassembled WGS sequence"/>
</dbReference>
<dbReference type="AlphaFoldDB" id="A0A251XYS6"/>
<evidence type="ECO:0000313" key="1">
    <source>
        <dbReference type="EMBL" id="OUE10318.1"/>
    </source>
</evidence>
<dbReference type="NCBIfam" id="TIGR03882">
    <property type="entry name" value="cyclo_dehyd_2"/>
    <property type="match status" value="1"/>
</dbReference>
<proteinExistence type="predicted"/>
<comment type="caution">
    <text evidence="1">The sequence shown here is derived from an EMBL/GenBank/DDBJ whole genome shotgun (WGS) entry which is preliminary data.</text>
</comment>
<evidence type="ECO:0000313" key="2">
    <source>
        <dbReference type="Proteomes" id="UP000195106"/>
    </source>
</evidence>
<reference evidence="1 2" key="1">
    <citation type="submission" date="2016-08" db="EMBL/GenBank/DDBJ databases">
        <title>Genome sequence of Clavibacter michiganensis spp. strain CASJ009.</title>
        <authorList>
            <person name="Thapa S.P."/>
            <person name="Coaker G."/>
        </authorList>
    </citation>
    <scope>NUCLEOTIDE SEQUENCE [LARGE SCALE GENOMIC DNA]</scope>
    <source>
        <strain evidence="1">CASJ009</strain>
    </source>
</reference>
<sequence length="317" mass="33511">MDPSTTYSVSPRYAAGEVEDTLHLLGGRELVSLQLPSGDAVSAVSRLLSRPFTRADVDRAFAEHAPVVAELVDELVLRDVVVGAPTRSAADDVPSLHPVGRLDDPDQAELAHILDEARRNGGDRTGLGPLRDPRTPARVALVGDDIPALLASLAEALPSAELTDEPDADLVIAAGSRPLLREVGARMHAAGRAWLPIHPFDGRFQLVGPVVVPDEGPCLECVALRWASTTPFAADQAAAADAVAPLPRDPGLDAIAAGFAARYAARWIFARDWLVASTVLVVEPKVLSAEAHPVFRVARCGTCGPRPYAGVVSPWRA</sequence>
<protein>
    <recommendedName>
        <fullName evidence="3">TOMM leader peptide-binding protein</fullName>
    </recommendedName>
</protein>
<dbReference type="Gene3D" id="3.40.50.720">
    <property type="entry name" value="NAD(P)-binding Rossmann-like Domain"/>
    <property type="match status" value="1"/>
</dbReference>
<organism evidence="1 2">
    <name type="scientific">Clavibacter michiganensis</name>
    <dbReference type="NCBI Taxonomy" id="28447"/>
    <lineage>
        <taxon>Bacteria</taxon>
        <taxon>Bacillati</taxon>
        <taxon>Actinomycetota</taxon>
        <taxon>Actinomycetes</taxon>
        <taxon>Micrococcales</taxon>
        <taxon>Microbacteriaceae</taxon>
        <taxon>Clavibacter</taxon>
    </lineage>
</organism>
<accession>A0A251XYS6</accession>
<dbReference type="EMBL" id="MDHJ01000001">
    <property type="protein sequence ID" value="OUE10318.1"/>
    <property type="molecule type" value="Genomic_DNA"/>
</dbReference>
<name>A0A251XYS6_9MICO</name>
<gene>
    <name evidence="1" type="ORF">CMsap09_15325</name>
</gene>
<dbReference type="InterPro" id="IPR022291">
    <property type="entry name" value="Bacteriocin_synth_cyclodeHase"/>
</dbReference>